<gene>
    <name evidence="1" type="ORF">L6452_26577</name>
</gene>
<protein>
    <submittedName>
        <fullName evidence="1">Uncharacterized protein</fullName>
    </submittedName>
</protein>
<proteinExistence type="predicted"/>
<evidence type="ECO:0000313" key="1">
    <source>
        <dbReference type="EMBL" id="KAI3701473.1"/>
    </source>
</evidence>
<organism evidence="1 2">
    <name type="scientific">Arctium lappa</name>
    <name type="common">Greater burdock</name>
    <name type="synonym">Lappa major</name>
    <dbReference type="NCBI Taxonomy" id="4217"/>
    <lineage>
        <taxon>Eukaryota</taxon>
        <taxon>Viridiplantae</taxon>
        <taxon>Streptophyta</taxon>
        <taxon>Embryophyta</taxon>
        <taxon>Tracheophyta</taxon>
        <taxon>Spermatophyta</taxon>
        <taxon>Magnoliopsida</taxon>
        <taxon>eudicotyledons</taxon>
        <taxon>Gunneridae</taxon>
        <taxon>Pentapetalae</taxon>
        <taxon>asterids</taxon>
        <taxon>campanulids</taxon>
        <taxon>Asterales</taxon>
        <taxon>Asteraceae</taxon>
        <taxon>Carduoideae</taxon>
        <taxon>Cardueae</taxon>
        <taxon>Arctiinae</taxon>
        <taxon>Arctium</taxon>
    </lineage>
</organism>
<comment type="caution">
    <text evidence="1">The sequence shown here is derived from an EMBL/GenBank/DDBJ whole genome shotgun (WGS) entry which is preliminary data.</text>
</comment>
<evidence type="ECO:0000313" key="2">
    <source>
        <dbReference type="Proteomes" id="UP001055879"/>
    </source>
</evidence>
<reference evidence="1 2" key="2">
    <citation type="journal article" date="2022" name="Mol. Ecol. Resour.">
        <title>The genomes of chicory, endive, great burdock and yacon provide insights into Asteraceae paleo-polyploidization history and plant inulin production.</title>
        <authorList>
            <person name="Fan W."/>
            <person name="Wang S."/>
            <person name="Wang H."/>
            <person name="Wang A."/>
            <person name="Jiang F."/>
            <person name="Liu H."/>
            <person name="Zhao H."/>
            <person name="Xu D."/>
            <person name="Zhang Y."/>
        </authorList>
    </citation>
    <scope>NUCLEOTIDE SEQUENCE [LARGE SCALE GENOMIC DNA]</scope>
    <source>
        <strain evidence="2">cv. Niubang</strain>
    </source>
</reference>
<keyword evidence="2" id="KW-1185">Reference proteome</keyword>
<sequence>MPDSLSSNILQASCLHFFNLSSFHHSTTKPTIQLIFDFRVFKKDYFIVDINLKYPRSIVVSFKFILRVFADFAPLPNFKFTNFWSNMRESDLVC</sequence>
<reference evidence="2" key="1">
    <citation type="journal article" date="2022" name="Mol. Ecol. Resour.">
        <title>The genomes of chicory, endive, great burdock and yacon provide insights into Asteraceae palaeo-polyploidization history and plant inulin production.</title>
        <authorList>
            <person name="Fan W."/>
            <person name="Wang S."/>
            <person name="Wang H."/>
            <person name="Wang A."/>
            <person name="Jiang F."/>
            <person name="Liu H."/>
            <person name="Zhao H."/>
            <person name="Xu D."/>
            <person name="Zhang Y."/>
        </authorList>
    </citation>
    <scope>NUCLEOTIDE SEQUENCE [LARGE SCALE GENOMIC DNA]</scope>
    <source>
        <strain evidence="2">cv. Niubang</strain>
    </source>
</reference>
<dbReference type="Proteomes" id="UP001055879">
    <property type="component" value="Linkage Group LG09"/>
</dbReference>
<dbReference type="EMBL" id="CM042055">
    <property type="protein sequence ID" value="KAI3701473.1"/>
    <property type="molecule type" value="Genomic_DNA"/>
</dbReference>
<accession>A0ACB8ZUZ5</accession>
<name>A0ACB8ZUZ5_ARCLA</name>